<dbReference type="EMBL" id="JAGDFM010000423">
    <property type="protein sequence ID" value="KAG7378450.1"/>
    <property type="molecule type" value="Genomic_DNA"/>
</dbReference>
<proteinExistence type="predicted"/>
<dbReference type="GO" id="GO:0004523">
    <property type="term" value="F:RNA-DNA hybrid ribonuclease activity"/>
    <property type="evidence" value="ECO:0007669"/>
    <property type="project" value="InterPro"/>
</dbReference>
<comment type="caution">
    <text evidence="2">The sequence shown here is derived from an EMBL/GenBank/DDBJ whole genome shotgun (WGS) entry which is preliminary data.</text>
</comment>
<reference evidence="2" key="1">
    <citation type="submission" date="2021-02" db="EMBL/GenBank/DDBJ databases">
        <authorList>
            <person name="Palmer J.M."/>
        </authorList>
    </citation>
    <scope>NUCLEOTIDE SEQUENCE</scope>
    <source>
        <strain evidence="2">SCRP734</strain>
    </source>
</reference>
<accession>A0A8T1VDW3</accession>
<organism evidence="2 3">
    <name type="scientific">Phytophthora pseudosyringae</name>
    <dbReference type="NCBI Taxonomy" id="221518"/>
    <lineage>
        <taxon>Eukaryota</taxon>
        <taxon>Sar</taxon>
        <taxon>Stramenopiles</taxon>
        <taxon>Oomycota</taxon>
        <taxon>Peronosporomycetes</taxon>
        <taxon>Peronosporales</taxon>
        <taxon>Peronosporaceae</taxon>
        <taxon>Phytophthora</taxon>
    </lineage>
</organism>
<feature type="domain" description="RNase H type-1" evidence="1">
    <location>
        <begin position="169"/>
        <end position="239"/>
    </location>
</feature>
<dbReference type="InterPro" id="IPR002156">
    <property type="entry name" value="RNaseH_domain"/>
</dbReference>
<dbReference type="AlphaFoldDB" id="A0A8T1VDW3"/>
<evidence type="ECO:0000313" key="2">
    <source>
        <dbReference type="EMBL" id="KAG7378450.1"/>
    </source>
</evidence>
<gene>
    <name evidence="2" type="ORF">PHYPSEUDO_010093</name>
</gene>
<protein>
    <recommendedName>
        <fullName evidence="1">RNase H type-1 domain-containing protein</fullName>
    </recommendedName>
</protein>
<evidence type="ECO:0000313" key="3">
    <source>
        <dbReference type="Proteomes" id="UP000694044"/>
    </source>
</evidence>
<keyword evidence="3" id="KW-1185">Reference proteome</keyword>
<dbReference type="GO" id="GO:0003676">
    <property type="term" value="F:nucleic acid binding"/>
    <property type="evidence" value="ECO:0007669"/>
    <property type="project" value="InterPro"/>
</dbReference>
<sequence>MPGGEGQRLRAEALATTLVFNFMQIVRWPHYPSGVYFTTIPEDHPVIASMRKGDLPELILTPSITGPPTRRQVTSHGQLDRELTRSMAPDVEVKSIHPHPDLGRLVCLRAGRRRWTRRRRDYKDRVKAASKCRGEAMRNSRAGKWEQENKDAAGGMVLLDWKRIRRIVECAKKGYAPLHVIGDSSKVVGQHRRRKPPESRHLNVIHWRCRRLVNCTMVNGWHHQPRSSNMMVHTLANNAIDSNKSKQVHLHDTLVDKLDWNLVQQHMDLDMAPWITTMEHTTLEDVVADCTSLPPARSGEA</sequence>
<evidence type="ECO:0000259" key="1">
    <source>
        <dbReference type="Pfam" id="PF13456"/>
    </source>
</evidence>
<dbReference type="Pfam" id="PF13456">
    <property type="entry name" value="RVT_3"/>
    <property type="match status" value="1"/>
</dbReference>
<dbReference type="OrthoDB" id="124261at2759"/>
<dbReference type="Proteomes" id="UP000694044">
    <property type="component" value="Unassembled WGS sequence"/>
</dbReference>
<name>A0A8T1VDW3_9STRA</name>